<dbReference type="InterPro" id="IPR007487">
    <property type="entry name" value="ABC_transpt-TYRBP-like"/>
</dbReference>
<dbReference type="InterPro" id="IPR028082">
    <property type="entry name" value="Peripla_BP_I"/>
</dbReference>
<dbReference type="PROSITE" id="PS51257">
    <property type="entry name" value="PROKAR_LIPOPROTEIN"/>
    <property type="match status" value="1"/>
</dbReference>
<dbReference type="PANTHER" id="PTHR35271">
    <property type="entry name" value="ABC TRANSPORTER, SUBSTRATE-BINDING LIPOPROTEIN-RELATED"/>
    <property type="match status" value="1"/>
</dbReference>
<proteinExistence type="predicted"/>
<gene>
    <name evidence="1" type="ORF">BN1096_330001</name>
    <name evidence="2" type="ORF">BN1097_340001</name>
</gene>
<dbReference type="PANTHER" id="PTHR35271:SF1">
    <property type="entry name" value="ABC TRANSPORTER, SUBSTRATE-BINDING LIPOPROTEIN"/>
    <property type="match status" value="1"/>
</dbReference>
<protein>
    <submittedName>
        <fullName evidence="2">ABC transporter substrate binding protein</fullName>
    </submittedName>
    <submittedName>
        <fullName evidence="1">ABC-type transport system, sugar-family extracellular solute-binding protein</fullName>
    </submittedName>
</protein>
<dbReference type="AlphaFoldDB" id="A0A069A079"/>
<dbReference type="Gene3D" id="3.40.50.2300">
    <property type="match status" value="2"/>
</dbReference>
<sequence>MIKSKKILSLIIAGVLGVSMLTGCSQNDGSNASNENKETDSKKQKNIGISQLVEHPSLDKAKKGFIKALEDKGYKDGDNIKIDFQNAQNDMPTTQSIASKFVSDKKDLIYAISTPSAQAAYNATKDIPIIMTAVTDPVEAGLVKSLEKPGGNVSGTSDYLSIDKTLELVKTLTPKAKKIGVIYNTSEVNSKIQVDSLHDYAKKNNYEVVEKGISSSSEVNQAISSLVGKIDVLYVPTDNLIVSSMPIVSKVANENKIPIIASEEGSVSSGALACCGIDYEKLGYKAGELAIEVLEGKSVGDIPVTTLDETEIIINEDTLKALDMQKLSADNIKYIKSDENAKSAK</sequence>
<dbReference type="Pfam" id="PF04392">
    <property type="entry name" value="ABC_sub_bind"/>
    <property type="match status" value="1"/>
</dbReference>
<reference evidence="1" key="1">
    <citation type="submission" date="2014-07" db="EMBL/GenBank/DDBJ databases">
        <authorList>
            <person name="Monot Marc"/>
        </authorList>
    </citation>
    <scope>NUCLEOTIDE SEQUENCE</scope>
    <source>
        <strain evidence="2">7032994</strain>
    </source>
</reference>
<dbReference type="CDD" id="cd06325">
    <property type="entry name" value="PBP1_ABC_unchar_transporter"/>
    <property type="match status" value="1"/>
</dbReference>
<accession>A0A069A079</accession>
<name>A0A069A079_CLODI</name>
<dbReference type="SUPFAM" id="SSF53822">
    <property type="entry name" value="Periplasmic binding protein-like I"/>
    <property type="match status" value="1"/>
</dbReference>
<evidence type="ECO:0000313" key="2">
    <source>
        <dbReference type="EMBL" id="CDS84817.1"/>
    </source>
</evidence>
<dbReference type="EMBL" id="LK932484">
    <property type="protein sequence ID" value="CDS84374.1"/>
    <property type="molecule type" value="Genomic_DNA"/>
</dbReference>
<dbReference type="RefSeq" id="WP_021360010.1">
    <property type="nucleotide sequence ID" value="NZ_BBYB01000202.1"/>
</dbReference>
<organism evidence="1">
    <name type="scientific">Clostridioides difficile</name>
    <name type="common">Peptoclostridium difficile</name>
    <dbReference type="NCBI Taxonomy" id="1496"/>
    <lineage>
        <taxon>Bacteria</taxon>
        <taxon>Bacillati</taxon>
        <taxon>Bacillota</taxon>
        <taxon>Clostridia</taxon>
        <taxon>Peptostreptococcales</taxon>
        <taxon>Peptostreptococcaceae</taxon>
        <taxon>Clostridioides</taxon>
    </lineage>
</organism>
<dbReference type="EMBL" id="LK932370">
    <property type="protein sequence ID" value="CDS84817.1"/>
    <property type="molecule type" value="Genomic_DNA"/>
</dbReference>
<evidence type="ECO:0000313" key="1">
    <source>
        <dbReference type="EMBL" id="CDS84374.1"/>
    </source>
</evidence>